<feature type="transmembrane region" description="Helical" evidence="1">
    <location>
        <begin position="119"/>
        <end position="137"/>
    </location>
</feature>
<protein>
    <recommendedName>
        <fullName evidence="4">Polysaccharide biosynthesis protein</fullName>
    </recommendedName>
</protein>
<feature type="transmembrane region" description="Helical" evidence="1">
    <location>
        <begin position="87"/>
        <end position="107"/>
    </location>
</feature>
<keyword evidence="1" id="KW-1133">Transmembrane helix</keyword>
<evidence type="ECO:0000313" key="2">
    <source>
        <dbReference type="EMBL" id="PZF74032.1"/>
    </source>
</evidence>
<feature type="transmembrane region" description="Helical" evidence="1">
    <location>
        <begin position="386"/>
        <end position="403"/>
    </location>
</feature>
<dbReference type="Proteomes" id="UP000248745">
    <property type="component" value="Unassembled WGS sequence"/>
</dbReference>
<accession>A0A2W2AKD2</accession>
<dbReference type="EMBL" id="QKTW01000007">
    <property type="protein sequence ID" value="PZF74032.1"/>
    <property type="molecule type" value="Genomic_DNA"/>
</dbReference>
<dbReference type="RefSeq" id="WP_110997774.1">
    <property type="nucleotide sequence ID" value="NZ_QKTW01000007.1"/>
</dbReference>
<feature type="transmembrane region" description="Helical" evidence="1">
    <location>
        <begin position="282"/>
        <end position="302"/>
    </location>
</feature>
<feature type="transmembrane region" description="Helical" evidence="1">
    <location>
        <begin position="216"/>
        <end position="238"/>
    </location>
</feature>
<sequence length="405" mass="46505">MKKKILHLIRTQFVAKILGILRELFIFYFFGSSAKFLVYLKYSSFAELTNIFFNPQSLITNLLPKFKRLLSDNQEKVPVLKKQAYKIAATSFMVTFLVLDICYFAILGRKSWESIGYSMFFALLLSGLFFFNIGYIINLANGNYKRFNRGVLVSNTTLVMFVVPLSYALGIVGVLMNRLISVFSHSRYTWNGKTISPKEIAAAPNENLIRFSDFDFSVFVIGNLTYFIVIFLKVLYSIYYHDDIYFFNLASIFIIAADTLVTKSISTVFIEANPTKKSIFRVFGLVIIMYAGVYLVTSPLVFGHINEVLHRYHVKDISRTSYLFHAYVPMLLSTSLLQLYYNYLRGVDNDGSTLKLGRKIVLVILAVLLVFLALIPLFHIANLETWFSWILTVFLIITLGYVIKK</sequence>
<reference evidence="2 3" key="1">
    <citation type="submission" date="2018-06" db="EMBL/GenBank/DDBJ databases">
        <title>Mucibacter soli gen. nov., sp. nov., a new member of the family Chitinophagaceae producing mucin.</title>
        <authorList>
            <person name="Kim M.-K."/>
            <person name="Park S."/>
            <person name="Kim T.-S."/>
            <person name="Joung Y."/>
            <person name="Han J.-H."/>
            <person name="Kim S.B."/>
        </authorList>
    </citation>
    <scope>NUCLEOTIDE SEQUENCE [LARGE SCALE GENOMIC DNA]</scope>
    <source>
        <strain evidence="2 3">R1-15</strain>
    </source>
</reference>
<name>A0A2W2AKD2_9BACT</name>
<comment type="caution">
    <text evidence="2">The sequence shown here is derived from an EMBL/GenBank/DDBJ whole genome shotgun (WGS) entry which is preliminary data.</text>
</comment>
<dbReference type="AlphaFoldDB" id="A0A2W2AKD2"/>
<keyword evidence="3" id="KW-1185">Reference proteome</keyword>
<feature type="transmembrane region" description="Helical" evidence="1">
    <location>
        <begin position="244"/>
        <end position="261"/>
    </location>
</feature>
<evidence type="ECO:0008006" key="4">
    <source>
        <dbReference type="Google" id="ProtNLM"/>
    </source>
</evidence>
<feature type="transmembrane region" description="Helical" evidence="1">
    <location>
        <begin position="360"/>
        <end position="380"/>
    </location>
</feature>
<feature type="transmembrane region" description="Helical" evidence="1">
    <location>
        <begin position="20"/>
        <end position="40"/>
    </location>
</feature>
<keyword evidence="1" id="KW-0472">Membrane</keyword>
<feature type="transmembrane region" description="Helical" evidence="1">
    <location>
        <begin position="157"/>
        <end position="177"/>
    </location>
</feature>
<evidence type="ECO:0000313" key="3">
    <source>
        <dbReference type="Proteomes" id="UP000248745"/>
    </source>
</evidence>
<gene>
    <name evidence="2" type="ORF">DN068_04885</name>
</gene>
<keyword evidence="1" id="KW-0812">Transmembrane</keyword>
<proteinExistence type="predicted"/>
<organism evidence="2 3">
    <name type="scientific">Taibaiella soli</name>
    <dbReference type="NCBI Taxonomy" id="1649169"/>
    <lineage>
        <taxon>Bacteria</taxon>
        <taxon>Pseudomonadati</taxon>
        <taxon>Bacteroidota</taxon>
        <taxon>Chitinophagia</taxon>
        <taxon>Chitinophagales</taxon>
        <taxon>Chitinophagaceae</taxon>
        <taxon>Taibaiella</taxon>
    </lineage>
</organism>
<feature type="transmembrane region" description="Helical" evidence="1">
    <location>
        <begin position="322"/>
        <end position="340"/>
    </location>
</feature>
<evidence type="ECO:0000256" key="1">
    <source>
        <dbReference type="SAM" id="Phobius"/>
    </source>
</evidence>